<reference evidence="2" key="1">
    <citation type="journal article" date="2015" name="Appl. Environ. Microbiol.">
        <title>Nanoarchaeota, Their Sulfolobales Host, and Nanoarchaeota Virus Distribution across Yellowstone National Park Hot Springs.</title>
        <authorList>
            <person name="Munson-McGee J.H."/>
            <person name="Field E.K."/>
            <person name="Bateson M."/>
            <person name="Rooney C."/>
            <person name="Stepanauskas R."/>
            <person name="Young M.J."/>
        </authorList>
    </citation>
    <scope>NUCLEOTIDE SEQUENCE [LARGE SCALE GENOMIC DNA]</scope>
    <source>
        <strain evidence="2">SCGC AB-777_F03</strain>
    </source>
</reference>
<dbReference type="EMBL" id="QEFP01000008">
    <property type="protein sequence ID" value="PVU68557.1"/>
    <property type="molecule type" value="Genomic_DNA"/>
</dbReference>
<protein>
    <submittedName>
        <fullName evidence="2">Uncharacterized protein</fullName>
    </submittedName>
</protein>
<reference evidence="1" key="4">
    <citation type="submission" date="2021-11" db="EMBL/GenBank/DDBJ databases">
        <authorList>
            <person name="Munson-Mcgee J."/>
            <person name="Field E."/>
            <person name="Bateson M."/>
            <person name="Rooney C."/>
            <person name="Stepanauskas R."/>
            <person name="Young M."/>
        </authorList>
    </citation>
    <scope>NUCLEOTIDE SEQUENCE</scope>
    <source>
        <strain evidence="1">SCGC AB-777_F03</strain>
    </source>
</reference>
<evidence type="ECO:0000313" key="2">
    <source>
        <dbReference type="EMBL" id="PVU68557.1"/>
    </source>
</evidence>
<name>A0A2T9WL51_NANST</name>
<dbReference type="RefSeq" id="WP_228615521.1">
    <property type="nucleotide sequence ID" value="NZ_QEFP02000019.1"/>
</dbReference>
<comment type="caution">
    <text evidence="2">The sequence shown here is derived from an EMBL/GenBank/DDBJ whole genome shotgun (WGS) entry which is preliminary data.</text>
</comment>
<dbReference type="AlphaFoldDB" id="A0A2T9WL51"/>
<organism evidence="2">
    <name type="scientific">Nanobsidianus stetteri</name>
    <dbReference type="NCBI Taxonomy" id="1294122"/>
    <lineage>
        <taxon>Archaea</taxon>
        <taxon>Nanobdellota</taxon>
        <taxon>Candidatus Nanoarchaeia</taxon>
        <taxon>Nanoarchaeales</taxon>
        <taxon>Nanopusillaceae</taxon>
        <taxon>Candidatus Nanobsidianus</taxon>
    </lineage>
</organism>
<proteinExistence type="predicted"/>
<reference evidence="1" key="2">
    <citation type="submission" date="2017-05" db="EMBL/GenBank/DDBJ databases">
        <authorList>
            <person name="Munson-Mcgee J.H."/>
        </authorList>
    </citation>
    <scope>NUCLEOTIDE SEQUENCE</scope>
    <source>
        <strain evidence="1">SCGC AB-777_F03</strain>
    </source>
</reference>
<dbReference type="Proteomes" id="UP000245509">
    <property type="component" value="Unassembled WGS sequence"/>
</dbReference>
<sequence>MRDKRIQSQTLDEMLLELVSEIAEYSFALGDWGKYLWTSIYLRDKGYIATSFGVKPSEIERYESQEICTSCFENIYISSYYYLKDNYYIKFFNSSIEKLMGNMRGVKNIRDIENLAIDIHNKVVDSHLDSSKKYNKISIYFERKVPDDEIIFEEIERSIIVRQFINDRFKFPNPPVFMFTALKEDKEDTDGDKIELSYPNYYRFILVVYEGG</sequence>
<reference evidence="2" key="3">
    <citation type="submission" date="2017-05" db="EMBL/GenBank/DDBJ databases">
        <authorList>
            <person name="Song R."/>
            <person name="Chenine A.L."/>
            <person name="Ruprecht R.M."/>
        </authorList>
    </citation>
    <scope>NUCLEOTIDE SEQUENCE</scope>
    <source>
        <strain evidence="2">SCGC AB-777_F03</strain>
    </source>
</reference>
<dbReference type="EMBL" id="QEFP02000019">
    <property type="protein sequence ID" value="MCC5447298.1"/>
    <property type="molecule type" value="Genomic_DNA"/>
</dbReference>
<evidence type="ECO:0000313" key="1">
    <source>
        <dbReference type="EMBL" id="MCC5447298.1"/>
    </source>
</evidence>
<gene>
    <name evidence="1" type="ORF">DDW03_002690</name>
    <name evidence="2" type="ORF">DDW03_02080</name>
</gene>
<accession>A0A2T9WL51</accession>